<dbReference type="Pfam" id="PF13730">
    <property type="entry name" value="HTH_36"/>
    <property type="match status" value="1"/>
</dbReference>
<dbReference type="EMBL" id="JAIFTX010000004">
    <property type="protein sequence ID" value="MBX7289995.1"/>
    <property type="molecule type" value="Genomic_DNA"/>
</dbReference>
<reference evidence="1 2" key="1">
    <citation type="submission" date="2021-08" db="EMBL/GenBank/DDBJ databases">
        <title>Genome sequence analysis of Clostridium chauvoei strains of European origin and evaluation of typing options for outbreak investigations.</title>
        <authorList>
            <person name="Abdel-Glil M."/>
            <person name="Thomas P."/>
            <person name="Seyboldt C."/>
        </authorList>
    </citation>
    <scope>NUCLEOTIDE SEQUENCE [LARGE SCALE GENOMIC DNA]</scope>
    <source>
        <strain evidence="1 2">S0260-09</strain>
    </source>
</reference>
<dbReference type="AlphaFoldDB" id="A0ABD4RFH0"/>
<dbReference type="KEGG" id="cchv:BTM20_03235"/>
<comment type="caution">
    <text evidence="1">The sequence shown here is derived from an EMBL/GenBank/DDBJ whole genome shotgun (WGS) entry which is preliminary data.</text>
</comment>
<proteinExistence type="predicted"/>
<dbReference type="RefSeq" id="WP_021874855.1">
    <property type="nucleotide sequence ID" value="NZ_CP018624.1"/>
</dbReference>
<dbReference type="InterPro" id="IPR036388">
    <property type="entry name" value="WH-like_DNA-bd_sf"/>
</dbReference>
<evidence type="ECO:0000313" key="2">
    <source>
        <dbReference type="Proteomes" id="UP000775179"/>
    </source>
</evidence>
<evidence type="ECO:0000313" key="1">
    <source>
        <dbReference type="EMBL" id="MBX7289995.1"/>
    </source>
</evidence>
<dbReference type="Proteomes" id="UP000775179">
    <property type="component" value="Unassembled WGS sequence"/>
</dbReference>
<dbReference type="Gene3D" id="1.10.10.10">
    <property type="entry name" value="Winged helix-like DNA-binding domain superfamily/Winged helix DNA-binding domain"/>
    <property type="match status" value="1"/>
</dbReference>
<protein>
    <submittedName>
        <fullName evidence="1">Helix-turn-helix domain-containing protein</fullName>
    </submittedName>
</protein>
<dbReference type="GeneID" id="66300866"/>
<sequence>MMRKKFTMVDNWILENQDLSLEEKFFLIALKKFDYKNCGEVFPSYKVLMEICSTKRREKISKLIKSLSEKGYIEKKTIKKVNHYYFKNMF</sequence>
<accession>A0ABD4RFH0</accession>
<organism evidence="1 2">
    <name type="scientific">Clostridium chauvoei</name>
    <dbReference type="NCBI Taxonomy" id="46867"/>
    <lineage>
        <taxon>Bacteria</taxon>
        <taxon>Bacillati</taxon>
        <taxon>Bacillota</taxon>
        <taxon>Clostridia</taxon>
        <taxon>Eubacteriales</taxon>
        <taxon>Clostridiaceae</taxon>
        <taxon>Clostridium</taxon>
    </lineage>
</organism>
<name>A0ABD4RFH0_9CLOT</name>
<gene>
    <name evidence="1" type="ORF">K4H94_02880</name>
</gene>